<dbReference type="KEGG" id="mka:MK1238"/>
<name>Q8TW00_METKA</name>
<dbReference type="OrthoDB" id="373684at2157"/>
<gene>
    <name evidence="1" type="ordered locus">MK1238</name>
</gene>
<dbReference type="STRING" id="190192.MK1238"/>
<dbReference type="HOGENOM" id="CLU_1192633_0_0_2"/>
<reference evidence="1 2" key="1">
    <citation type="journal article" date="2002" name="Proc. Natl. Acad. Sci. U.S.A.">
        <title>The complete genome of hyperthermophile Methanopyrus kandleri AV19 and monophyly of archaeal methanogens.</title>
        <authorList>
            <person name="Slesarev A.I."/>
            <person name="Mezhevaya K.V."/>
            <person name="Makarova K.S."/>
            <person name="Polushin N.N."/>
            <person name="Shcherbinina O.V."/>
            <person name="Shakhova V.V."/>
            <person name="Belova G.I."/>
            <person name="Aravind L."/>
            <person name="Natale D.A."/>
            <person name="Rogozin I.B."/>
            <person name="Tatusov R.L."/>
            <person name="Wolf Y.I."/>
            <person name="Stetter K.O."/>
            <person name="Malykh A.G."/>
            <person name="Koonin E.V."/>
            <person name="Kozyavkin S.A."/>
        </authorList>
    </citation>
    <scope>NUCLEOTIDE SEQUENCE [LARGE SCALE GENOMIC DNA]</scope>
    <source>
        <strain evidence="2">AV19 / DSM 6324 / JCM 9639 / NBRC 100938</strain>
    </source>
</reference>
<evidence type="ECO:0000313" key="2">
    <source>
        <dbReference type="Proteomes" id="UP000001826"/>
    </source>
</evidence>
<dbReference type="PATRIC" id="fig|190192.8.peg.1342"/>
<accession>Q8TW00</accession>
<organism evidence="1 2">
    <name type="scientific">Methanopyrus kandleri (strain AV19 / DSM 6324 / JCM 9639 / NBRC 100938)</name>
    <dbReference type="NCBI Taxonomy" id="190192"/>
    <lineage>
        <taxon>Archaea</taxon>
        <taxon>Methanobacteriati</taxon>
        <taxon>Methanobacteriota</taxon>
        <taxon>Methanomada group</taxon>
        <taxon>Methanopyri</taxon>
        <taxon>Methanopyrales</taxon>
        <taxon>Methanopyraceae</taxon>
        <taxon>Methanopyrus</taxon>
    </lineage>
</organism>
<dbReference type="AlphaFoldDB" id="Q8TW00"/>
<dbReference type="Proteomes" id="UP000001826">
    <property type="component" value="Chromosome"/>
</dbReference>
<dbReference type="EMBL" id="AE009439">
    <property type="protein sequence ID" value="AAM02451.1"/>
    <property type="molecule type" value="Genomic_DNA"/>
</dbReference>
<dbReference type="GeneID" id="1477833"/>
<dbReference type="InParanoid" id="Q8TW00"/>
<evidence type="ECO:0000313" key="1">
    <source>
        <dbReference type="EMBL" id="AAM02451.1"/>
    </source>
</evidence>
<dbReference type="PaxDb" id="190192-MK1238"/>
<dbReference type="EnsemblBacteria" id="AAM02451">
    <property type="protein sequence ID" value="AAM02451"/>
    <property type="gene ID" value="MK1238"/>
</dbReference>
<dbReference type="RefSeq" id="WP_011019606.1">
    <property type="nucleotide sequence ID" value="NC_003551.1"/>
</dbReference>
<proteinExistence type="predicted"/>
<protein>
    <submittedName>
        <fullName evidence="1">Uncharacterized protein</fullName>
    </submittedName>
</protein>
<sequence>MREPSRGELEEYREVLEELTGSDLGIADREVTVERIRGPVRADRVFVDGRPVLTVTFDPWTASCVYTLTPHGAREAEEITGERPERRRLVRRDPYGLLDFEPTGTKRDLEKAVTRALEECDVGVLELETATERVNGVELTGLAVYTAREFLYVDVVPPDPAGRPNPVNAVARILHAFGGEETRPWIHPEYRFLGVRRIRDGKVARCRLGRELVEFEARITRAGLVLRPARGD</sequence>
<keyword evidence="2" id="KW-1185">Reference proteome</keyword>